<keyword evidence="2" id="KW-1185">Reference proteome</keyword>
<evidence type="ECO:0000313" key="2">
    <source>
        <dbReference type="Proteomes" id="UP000054321"/>
    </source>
</evidence>
<dbReference type="EMBL" id="KN832874">
    <property type="protein sequence ID" value="KIN02779.1"/>
    <property type="molecule type" value="Genomic_DNA"/>
</dbReference>
<dbReference type="Gene3D" id="3.40.190.10">
    <property type="entry name" value="Periplasmic binding protein-like II"/>
    <property type="match status" value="1"/>
</dbReference>
<proteinExistence type="predicted"/>
<accession>A0A0C3CUV8</accession>
<dbReference type="HOGENOM" id="CLU_072759_0_0_1"/>
<organism evidence="1 2">
    <name type="scientific">Oidiodendron maius (strain Zn)</name>
    <dbReference type="NCBI Taxonomy" id="913774"/>
    <lineage>
        <taxon>Eukaryota</taxon>
        <taxon>Fungi</taxon>
        <taxon>Dikarya</taxon>
        <taxon>Ascomycota</taxon>
        <taxon>Pezizomycotina</taxon>
        <taxon>Leotiomycetes</taxon>
        <taxon>Leotiomycetes incertae sedis</taxon>
        <taxon>Myxotrichaceae</taxon>
        <taxon>Oidiodendron</taxon>
    </lineage>
</organism>
<dbReference type="SUPFAM" id="SSF53850">
    <property type="entry name" value="Periplasmic binding protein-like II"/>
    <property type="match status" value="1"/>
</dbReference>
<dbReference type="AlphaFoldDB" id="A0A0C3CUV8"/>
<dbReference type="Proteomes" id="UP000054321">
    <property type="component" value="Unassembled WGS sequence"/>
</dbReference>
<sequence>MVLKLSFACWDYDRMKAIEDGRVRPEGIELTFLNYRVEETFFRQLRFKEFDVSELSLSSYVLTLNQEDPPFIALPVFPSRFFRHQSIYINKNAGILSPADLKGKRIGTPEYQSLFSFSDSQDGANIFTVTAPVWQRGIMEDEFDVPIASVDWYVGAIEKSDHPRISKISHSLPPGVKVTAIKQGQNLSEMLANGEIDAIFSASRPSSLDTSPNVKRLFDNFKEVEAEYYKRTNIFPIMHVVALKRSIYETNPWVAKTLTKAFSKALDMAYEPLRERSALRYMLPWLEDHVEETQKLMGDDAKWWKDGFAENKHVIDKFLEYHYKQGLSKRRFMPEEIFAPSALETFVL</sequence>
<evidence type="ECO:0000313" key="1">
    <source>
        <dbReference type="EMBL" id="KIN02779.1"/>
    </source>
</evidence>
<dbReference type="InParanoid" id="A0A0C3CUV8"/>
<gene>
    <name evidence="1" type="ORF">OIDMADRAFT_27281</name>
</gene>
<name>A0A0C3CUV8_OIDMZ</name>
<dbReference type="OrthoDB" id="2093528at2759"/>
<protein>
    <recommendedName>
        <fullName evidence="3">SsuA/THI5-like domain-containing protein</fullName>
    </recommendedName>
</protein>
<reference evidence="2" key="2">
    <citation type="submission" date="2015-01" db="EMBL/GenBank/DDBJ databases">
        <title>Evolutionary Origins and Diversification of the Mycorrhizal Mutualists.</title>
        <authorList>
            <consortium name="DOE Joint Genome Institute"/>
            <consortium name="Mycorrhizal Genomics Consortium"/>
            <person name="Kohler A."/>
            <person name="Kuo A."/>
            <person name="Nagy L.G."/>
            <person name="Floudas D."/>
            <person name="Copeland A."/>
            <person name="Barry K.W."/>
            <person name="Cichocki N."/>
            <person name="Veneault-Fourrey C."/>
            <person name="LaButti K."/>
            <person name="Lindquist E.A."/>
            <person name="Lipzen A."/>
            <person name="Lundell T."/>
            <person name="Morin E."/>
            <person name="Murat C."/>
            <person name="Riley R."/>
            <person name="Ohm R."/>
            <person name="Sun H."/>
            <person name="Tunlid A."/>
            <person name="Henrissat B."/>
            <person name="Grigoriev I.V."/>
            <person name="Hibbett D.S."/>
            <person name="Martin F."/>
        </authorList>
    </citation>
    <scope>NUCLEOTIDE SEQUENCE [LARGE SCALE GENOMIC DNA]</scope>
    <source>
        <strain evidence="2">Zn</strain>
    </source>
</reference>
<reference evidence="1 2" key="1">
    <citation type="submission" date="2014-04" db="EMBL/GenBank/DDBJ databases">
        <authorList>
            <consortium name="DOE Joint Genome Institute"/>
            <person name="Kuo A."/>
            <person name="Martino E."/>
            <person name="Perotto S."/>
            <person name="Kohler A."/>
            <person name="Nagy L.G."/>
            <person name="Floudas D."/>
            <person name="Copeland A."/>
            <person name="Barry K.W."/>
            <person name="Cichocki N."/>
            <person name="Veneault-Fourrey C."/>
            <person name="LaButti K."/>
            <person name="Lindquist E.A."/>
            <person name="Lipzen A."/>
            <person name="Lundell T."/>
            <person name="Morin E."/>
            <person name="Murat C."/>
            <person name="Sun H."/>
            <person name="Tunlid A."/>
            <person name="Henrissat B."/>
            <person name="Grigoriev I.V."/>
            <person name="Hibbett D.S."/>
            <person name="Martin F."/>
            <person name="Nordberg H.P."/>
            <person name="Cantor M.N."/>
            <person name="Hua S.X."/>
        </authorList>
    </citation>
    <scope>NUCLEOTIDE SEQUENCE [LARGE SCALE GENOMIC DNA]</scope>
    <source>
        <strain evidence="1 2">Zn</strain>
    </source>
</reference>
<evidence type="ECO:0008006" key="3">
    <source>
        <dbReference type="Google" id="ProtNLM"/>
    </source>
</evidence>